<evidence type="ECO:0000256" key="2">
    <source>
        <dbReference type="ARBA" id="ARBA00022525"/>
    </source>
</evidence>
<evidence type="ECO:0000256" key="7">
    <source>
        <dbReference type="SAM" id="MobiDB-lite"/>
    </source>
</evidence>
<gene>
    <name evidence="10" type="ORF">PPL_02209</name>
</gene>
<dbReference type="Gene3D" id="1.10.225.10">
    <property type="entry name" value="Saposin-like"/>
    <property type="match status" value="2"/>
</dbReference>
<comment type="subcellular location">
    <subcellularLocation>
        <location evidence="1">Secreted</location>
    </subcellularLocation>
</comment>
<organism evidence="10 11">
    <name type="scientific">Heterostelium pallidum (strain ATCC 26659 / Pp 5 / PN500)</name>
    <name type="common">Cellular slime mold</name>
    <name type="synonym">Polysphondylium pallidum</name>
    <dbReference type="NCBI Taxonomy" id="670386"/>
    <lineage>
        <taxon>Eukaryota</taxon>
        <taxon>Amoebozoa</taxon>
        <taxon>Evosea</taxon>
        <taxon>Eumycetozoa</taxon>
        <taxon>Dictyostelia</taxon>
        <taxon>Acytosteliales</taxon>
        <taxon>Acytosteliaceae</taxon>
        <taxon>Heterostelium</taxon>
    </lineage>
</organism>
<dbReference type="AlphaFoldDB" id="D3B1N5"/>
<dbReference type="InterPro" id="IPR051428">
    <property type="entry name" value="Sphingo_Act-Surfact_Prot"/>
</dbReference>
<dbReference type="GeneID" id="31357734"/>
<sequence length="298" mass="31245">MNKALFITLMLVALSAVAVQSKKVEAAGQECGLCTFVANYVDNLVQTNKTITEIEQELDNVCFYVSAGLQKVCTTLINNYLEKFISQETPTVICTQIGFCPAEEKKMIKSDVPCAICTYIVSTAESYLASNATESEIIAALENDCNSIGNALSEMCKSLVAEYAPQIIQQLVNKQTPSQICGELNICTSEQSKKFAALVTVDDGFGCPVFTNRCSRGIKSDSESNSTTTSSSSSTSSNPTSSNPTATSSNPSGTATGSGISGTGSGSGSAISGSGSSSGEFFVSNGFNPKSTKKVRVQ</sequence>
<keyword evidence="5" id="KW-1015">Disulfide bond</keyword>
<keyword evidence="4" id="KW-0677">Repeat</keyword>
<dbReference type="GO" id="GO:0016020">
    <property type="term" value="C:membrane"/>
    <property type="evidence" value="ECO:0007669"/>
    <property type="project" value="GOC"/>
</dbReference>
<dbReference type="SMART" id="SM00741">
    <property type="entry name" value="SapB"/>
    <property type="match status" value="2"/>
</dbReference>
<evidence type="ECO:0000256" key="6">
    <source>
        <dbReference type="ARBA" id="ARBA00023180"/>
    </source>
</evidence>
<dbReference type="FunFam" id="1.10.225.10:FF:000002">
    <property type="entry name" value="prosaposin isoform X2"/>
    <property type="match status" value="1"/>
</dbReference>
<dbReference type="InterPro" id="IPR008139">
    <property type="entry name" value="SaposinB_dom"/>
</dbReference>
<dbReference type="InterPro" id="IPR011001">
    <property type="entry name" value="Saposin-like"/>
</dbReference>
<dbReference type="Pfam" id="PF03489">
    <property type="entry name" value="SapB_2"/>
    <property type="match status" value="2"/>
</dbReference>
<dbReference type="InterPro" id="IPR008138">
    <property type="entry name" value="SapB_2"/>
</dbReference>
<evidence type="ECO:0000256" key="5">
    <source>
        <dbReference type="ARBA" id="ARBA00023157"/>
    </source>
</evidence>
<evidence type="ECO:0000256" key="1">
    <source>
        <dbReference type="ARBA" id="ARBA00004613"/>
    </source>
</evidence>
<feature type="chain" id="PRO_5003040792" description="Saposin B-type domain-containing protein" evidence="8">
    <location>
        <begin position="22"/>
        <end position="298"/>
    </location>
</feature>
<dbReference type="PANTHER" id="PTHR11480">
    <property type="entry name" value="SAPOSIN-RELATED"/>
    <property type="match status" value="1"/>
</dbReference>
<dbReference type="GO" id="GO:0005576">
    <property type="term" value="C:extracellular region"/>
    <property type="evidence" value="ECO:0007669"/>
    <property type="project" value="UniProtKB-SubCell"/>
</dbReference>
<evidence type="ECO:0000256" key="4">
    <source>
        <dbReference type="ARBA" id="ARBA00022737"/>
    </source>
</evidence>
<protein>
    <recommendedName>
        <fullName evidence="9">Saposin B-type domain-containing protein</fullName>
    </recommendedName>
</protein>
<keyword evidence="11" id="KW-1185">Reference proteome</keyword>
<feature type="signal peptide" evidence="8">
    <location>
        <begin position="1"/>
        <end position="21"/>
    </location>
</feature>
<dbReference type="PROSITE" id="PS50015">
    <property type="entry name" value="SAP_B"/>
    <property type="match status" value="2"/>
</dbReference>
<evidence type="ECO:0000313" key="11">
    <source>
        <dbReference type="Proteomes" id="UP000001396"/>
    </source>
</evidence>
<dbReference type="SUPFAM" id="SSF47862">
    <property type="entry name" value="Saposin"/>
    <property type="match status" value="2"/>
</dbReference>
<evidence type="ECO:0000313" key="10">
    <source>
        <dbReference type="EMBL" id="EFA85209.1"/>
    </source>
</evidence>
<reference evidence="10 11" key="1">
    <citation type="journal article" date="2011" name="Genome Res.">
        <title>Phylogeny-wide analysis of social amoeba genomes highlights ancient origins for complex intercellular communication.</title>
        <authorList>
            <person name="Heidel A.J."/>
            <person name="Lawal H.M."/>
            <person name="Felder M."/>
            <person name="Schilde C."/>
            <person name="Helps N.R."/>
            <person name="Tunggal B."/>
            <person name="Rivero F."/>
            <person name="John U."/>
            <person name="Schleicher M."/>
            <person name="Eichinger L."/>
            <person name="Platzer M."/>
            <person name="Noegel A.A."/>
            <person name="Schaap P."/>
            <person name="Gloeckner G."/>
        </authorList>
    </citation>
    <scope>NUCLEOTIDE SEQUENCE [LARGE SCALE GENOMIC DNA]</scope>
    <source>
        <strain evidence="11">ATCC 26659 / Pp 5 / PN500</strain>
    </source>
</reference>
<dbReference type="RefSeq" id="XP_020437318.1">
    <property type="nucleotide sequence ID" value="XM_020573201.1"/>
</dbReference>
<dbReference type="STRING" id="670386.D3B1N5"/>
<dbReference type="Proteomes" id="UP000001396">
    <property type="component" value="Unassembled WGS sequence"/>
</dbReference>
<evidence type="ECO:0000259" key="9">
    <source>
        <dbReference type="PROSITE" id="PS50015"/>
    </source>
</evidence>
<dbReference type="InterPro" id="IPR008373">
    <property type="entry name" value="Saposin"/>
</dbReference>
<accession>D3B1N5</accession>
<proteinExistence type="predicted"/>
<feature type="domain" description="Saposin B-type" evidence="9">
    <location>
        <begin position="27"/>
        <end position="104"/>
    </location>
</feature>
<keyword evidence="2" id="KW-0964">Secreted</keyword>
<keyword evidence="6" id="KW-0325">Glycoprotein</keyword>
<name>D3B1N5_HETP5</name>
<keyword evidence="3 8" id="KW-0732">Signal</keyword>
<dbReference type="GO" id="GO:0005764">
    <property type="term" value="C:lysosome"/>
    <property type="evidence" value="ECO:0007669"/>
    <property type="project" value="InterPro"/>
</dbReference>
<comment type="caution">
    <text evidence="10">The sequence shown here is derived from an EMBL/GenBank/DDBJ whole genome shotgun (WGS) entry which is preliminary data.</text>
</comment>
<dbReference type="PANTHER" id="PTHR11480:SF68">
    <property type="entry name" value="SAPOSIN B DOMAIN-CONTAINING PROTEIN-RELATED"/>
    <property type="match status" value="1"/>
</dbReference>
<dbReference type="OMA" id="EEATYYA"/>
<feature type="compositionally biased region" description="Low complexity" evidence="7">
    <location>
        <begin position="224"/>
        <end position="258"/>
    </location>
</feature>
<dbReference type="PRINTS" id="PR01797">
    <property type="entry name" value="SAPOSIN"/>
</dbReference>
<feature type="region of interest" description="Disordered" evidence="7">
    <location>
        <begin position="218"/>
        <end position="298"/>
    </location>
</feature>
<feature type="domain" description="Saposin B-type" evidence="9">
    <location>
        <begin position="110"/>
        <end position="191"/>
    </location>
</feature>
<dbReference type="GO" id="GO:0006665">
    <property type="term" value="P:sphingolipid metabolic process"/>
    <property type="evidence" value="ECO:0007669"/>
    <property type="project" value="InterPro"/>
</dbReference>
<dbReference type="InParanoid" id="D3B1N5"/>
<dbReference type="Pfam" id="PF05184">
    <property type="entry name" value="SapB_1"/>
    <property type="match status" value="2"/>
</dbReference>
<feature type="compositionally biased region" description="Low complexity" evidence="7">
    <location>
        <begin position="268"/>
        <end position="279"/>
    </location>
</feature>
<dbReference type="InterPro" id="IPR007856">
    <property type="entry name" value="SapB_1"/>
</dbReference>
<evidence type="ECO:0000256" key="3">
    <source>
        <dbReference type="ARBA" id="ARBA00022729"/>
    </source>
</evidence>
<evidence type="ECO:0000256" key="8">
    <source>
        <dbReference type="SAM" id="SignalP"/>
    </source>
</evidence>
<dbReference type="EMBL" id="ADBJ01000008">
    <property type="protein sequence ID" value="EFA85209.1"/>
    <property type="molecule type" value="Genomic_DNA"/>
</dbReference>